<dbReference type="PROSITE" id="PS50011">
    <property type="entry name" value="PROTEIN_KINASE_DOM"/>
    <property type="match status" value="1"/>
</dbReference>
<gene>
    <name evidence="10" type="ORF">SELMODRAFT_17948</name>
</gene>
<dbReference type="AlphaFoldDB" id="D8RFT2"/>
<sequence length="145" mass="16708">RGSFSTVYKGVFPDGNVVAVKKLELGRRELRPVRHKSFFTELHVLGRIRHRNILPVLGYFSNLDFMAVIVQFMPKGSLHSKLQQRHTYISLDWSKRYKIAVGVAQGLTYLHHNCKQQFVHCDLNPSNILLDDEFEAHIGNFGFAK</sequence>
<accession>D8RFT2</accession>
<dbReference type="EMBL" id="GL377578">
    <property type="protein sequence ID" value="EFJ29176.1"/>
    <property type="molecule type" value="Genomic_DNA"/>
</dbReference>
<keyword evidence="3" id="KW-0808">Transferase</keyword>
<evidence type="ECO:0000259" key="9">
    <source>
        <dbReference type="PROSITE" id="PS50011"/>
    </source>
</evidence>
<evidence type="ECO:0000256" key="2">
    <source>
        <dbReference type="ARBA" id="ARBA00022527"/>
    </source>
</evidence>
<evidence type="ECO:0000256" key="6">
    <source>
        <dbReference type="ARBA" id="ARBA00022840"/>
    </source>
</evidence>
<dbReference type="InterPro" id="IPR051420">
    <property type="entry name" value="Ser_Thr_Kinases_DiverseReg"/>
</dbReference>
<evidence type="ECO:0000313" key="10">
    <source>
        <dbReference type="EMBL" id="EFJ29176.1"/>
    </source>
</evidence>
<evidence type="ECO:0000256" key="4">
    <source>
        <dbReference type="ARBA" id="ARBA00022741"/>
    </source>
</evidence>
<dbReference type="GO" id="GO:0005524">
    <property type="term" value="F:ATP binding"/>
    <property type="evidence" value="ECO:0007669"/>
    <property type="project" value="UniProtKB-KW"/>
</dbReference>
<name>D8RFT2_SELML</name>
<dbReference type="SUPFAM" id="SSF56112">
    <property type="entry name" value="Protein kinase-like (PK-like)"/>
    <property type="match status" value="1"/>
</dbReference>
<dbReference type="InterPro" id="IPR000719">
    <property type="entry name" value="Prot_kinase_dom"/>
</dbReference>
<protein>
    <recommendedName>
        <fullName evidence="1">non-specific serine/threonine protein kinase</fullName>
        <ecNumber evidence="1">2.7.11.1</ecNumber>
    </recommendedName>
</protein>
<feature type="domain" description="Protein kinase" evidence="9">
    <location>
        <begin position="1"/>
        <end position="145"/>
    </location>
</feature>
<keyword evidence="2" id="KW-0723">Serine/threonine-protein kinase</keyword>
<keyword evidence="5" id="KW-0418">Kinase</keyword>
<feature type="non-terminal residue" evidence="10">
    <location>
        <position position="1"/>
    </location>
</feature>
<dbReference type="KEGG" id="smo:SELMODRAFT_17948"/>
<dbReference type="OMA" id="TIESWIY"/>
<dbReference type="InterPro" id="IPR011009">
    <property type="entry name" value="Kinase-like_dom_sf"/>
</dbReference>
<comment type="catalytic activity">
    <reaction evidence="7">
        <text>L-threonyl-[protein] + ATP = O-phospho-L-threonyl-[protein] + ADP + H(+)</text>
        <dbReference type="Rhea" id="RHEA:46608"/>
        <dbReference type="Rhea" id="RHEA-COMP:11060"/>
        <dbReference type="Rhea" id="RHEA-COMP:11605"/>
        <dbReference type="ChEBI" id="CHEBI:15378"/>
        <dbReference type="ChEBI" id="CHEBI:30013"/>
        <dbReference type="ChEBI" id="CHEBI:30616"/>
        <dbReference type="ChEBI" id="CHEBI:61977"/>
        <dbReference type="ChEBI" id="CHEBI:456216"/>
        <dbReference type="EC" id="2.7.11.1"/>
    </reaction>
</comment>
<evidence type="ECO:0000313" key="11">
    <source>
        <dbReference type="Proteomes" id="UP000001514"/>
    </source>
</evidence>
<evidence type="ECO:0000256" key="1">
    <source>
        <dbReference type="ARBA" id="ARBA00012513"/>
    </source>
</evidence>
<dbReference type="FunFam" id="1.10.510.10:FF:001023">
    <property type="entry name" value="Os07g0541700 protein"/>
    <property type="match status" value="1"/>
</dbReference>
<dbReference type="EC" id="2.7.11.1" evidence="1"/>
<keyword evidence="6" id="KW-0067">ATP-binding</keyword>
<dbReference type="Proteomes" id="UP000001514">
    <property type="component" value="Unassembled WGS sequence"/>
</dbReference>
<dbReference type="GO" id="GO:0004674">
    <property type="term" value="F:protein serine/threonine kinase activity"/>
    <property type="evidence" value="ECO:0007669"/>
    <property type="project" value="UniProtKB-KW"/>
</dbReference>
<reference evidence="10 11" key="1">
    <citation type="journal article" date="2011" name="Science">
        <title>The Selaginella genome identifies genetic changes associated with the evolution of vascular plants.</title>
        <authorList>
            <person name="Banks J.A."/>
            <person name="Nishiyama T."/>
            <person name="Hasebe M."/>
            <person name="Bowman J.L."/>
            <person name="Gribskov M."/>
            <person name="dePamphilis C."/>
            <person name="Albert V.A."/>
            <person name="Aono N."/>
            <person name="Aoyama T."/>
            <person name="Ambrose B.A."/>
            <person name="Ashton N.W."/>
            <person name="Axtell M.J."/>
            <person name="Barker E."/>
            <person name="Barker M.S."/>
            <person name="Bennetzen J.L."/>
            <person name="Bonawitz N.D."/>
            <person name="Chapple C."/>
            <person name="Cheng C."/>
            <person name="Correa L.G."/>
            <person name="Dacre M."/>
            <person name="DeBarry J."/>
            <person name="Dreyer I."/>
            <person name="Elias M."/>
            <person name="Engstrom E.M."/>
            <person name="Estelle M."/>
            <person name="Feng L."/>
            <person name="Finet C."/>
            <person name="Floyd S.K."/>
            <person name="Frommer W.B."/>
            <person name="Fujita T."/>
            <person name="Gramzow L."/>
            <person name="Gutensohn M."/>
            <person name="Harholt J."/>
            <person name="Hattori M."/>
            <person name="Heyl A."/>
            <person name="Hirai T."/>
            <person name="Hiwatashi Y."/>
            <person name="Ishikawa M."/>
            <person name="Iwata M."/>
            <person name="Karol K.G."/>
            <person name="Koehler B."/>
            <person name="Kolukisaoglu U."/>
            <person name="Kubo M."/>
            <person name="Kurata T."/>
            <person name="Lalonde S."/>
            <person name="Li K."/>
            <person name="Li Y."/>
            <person name="Litt A."/>
            <person name="Lyons E."/>
            <person name="Manning G."/>
            <person name="Maruyama T."/>
            <person name="Michael T.P."/>
            <person name="Mikami K."/>
            <person name="Miyazaki S."/>
            <person name="Morinaga S."/>
            <person name="Murata T."/>
            <person name="Mueller-Roeber B."/>
            <person name="Nelson D.R."/>
            <person name="Obara M."/>
            <person name="Oguri Y."/>
            <person name="Olmstead R.G."/>
            <person name="Onodera N."/>
            <person name="Petersen B.L."/>
            <person name="Pils B."/>
            <person name="Prigge M."/>
            <person name="Rensing S.A."/>
            <person name="Riano-Pachon D.M."/>
            <person name="Roberts A.W."/>
            <person name="Sato Y."/>
            <person name="Scheller H.V."/>
            <person name="Schulz B."/>
            <person name="Schulz C."/>
            <person name="Shakirov E.V."/>
            <person name="Shibagaki N."/>
            <person name="Shinohara N."/>
            <person name="Shippen D.E."/>
            <person name="Soerensen I."/>
            <person name="Sotooka R."/>
            <person name="Sugimoto N."/>
            <person name="Sugita M."/>
            <person name="Sumikawa N."/>
            <person name="Tanurdzic M."/>
            <person name="Theissen G."/>
            <person name="Ulvskov P."/>
            <person name="Wakazuki S."/>
            <person name="Weng J.K."/>
            <person name="Willats W.W."/>
            <person name="Wipf D."/>
            <person name="Wolf P.G."/>
            <person name="Yang L."/>
            <person name="Zimmer A.D."/>
            <person name="Zhu Q."/>
            <person name="Mitros T."/>
            <person name="Hellsten U."/>
            <person name="Loque D."/>
            <person name="Otillar R."/>
            <person name="Salamov A."/>
            <person name="Schmutz J."/>
            <person name="Shapiro H."/>
            <person name="Lindquist E."/>
            <person name="Lucas S."/>
            <person name="Rokhsar D."/>
            <person name="Grigoriev I.V."/>
        </authorList>
    </citation>
    <scope>NUCLEOTIDE SEQUENCE [LARGE SCALE GENOMIC DNA]</scope>
</reference>
<organism evidence="11">
    <name type="scientific">Selaginella moellendorffii</name>
    <name type="common">Spikemoss</name>
    <dbReference type="NCBI Taxonomy" id="88036"/>
    <lineage>
        <taxon>Eukaryota</taxon>
        <taxon>Viridiplantae</taxon>
        <taxon>Streptophyta</taxon>
        <taxon>Embryophyta</taxon>
        <taxon>Tracheophyta</taxon>
        <taxon>Lycopodiopsida</taxon>
        <taxon>Selaginellales</taxon>
        <taxon>Selaginellaceae</taxon>
        <taxon>Selaginella</taxon>
    </lineage>
</organism>
<dbReference type="PANTHER" id="PTHR48005">
    <property type="entry name" value="LEUCINE RICH REPEAT KINASE 2"/>
    <property type="match status" value="1"/>
</dbReference>
<proteinExistence type="predicted"/>
<evidence type="ECO:0000256" key="5">
    <source>
        <dbReference type="ARBA" id="ARBA00022777"/>
    </source>
</evidence>
<comment type="catalytic activity">
    <reaction evidence="8">
        <text>L-seryl-[protein] + ATP = O-phospho-L-seryl-[protein] + ADP + H(+)</text>
        <dbReference type="Rhea" id="RHEA:17989"/>
        <dbReference type="Rhea" id="RHEA-COMP:9863"/>
        <dbReference type="Rhea" id="RHEA-COMP:11604"/>
        <dbReference type="ChEBI" id="CHEBI:15378"/>
        <dbReference type="ChEBI" id="CHEBI:29999"/>
        <dbReference type="ChEBI" id="CHEBI:30616"/>
        <dbReference type="ChEBI" id="CHEBI:83421"/>
        <dbReference type="ChEBI" id="CHEBI:456216"/>
        <dbReference type="EC" id="2.7.11.1"/>
    </reaction>
</comment>
<keyword evidence="11" id="KW-1185">Reference proteome</keyword>
<dbReference type="HOGENOM" id="CLU_000288_21_7_1"/>
<dbReference type="PANTHER" id="PTHR48005:SF13">
    <property type="entry name" value="SERINE_THREONINE-PROTEIN KINASE DDB_G0278509-RELATED"/>
    <property type="match status" value="1"/>
</dbReference>
<dbReference type="Gramene" id="EFJ29176">
    <property type="protein sequence ID" value="EFJ29176"/>
    <property type="gene ID" value="SELMODRAFT_17948"/>
</dbReference>
<evidence type="ECO:0000256" key="7">
    <source>
        <dbReference type="ARBA" id="ARBA00047899"/>
    </source>
</evidence>
<evidence type="ECO:0000256" key="3">
    <source>
        <dbReference type="ARBA" id="ARBA00022679"/>
    </source>
</evidence>
<dbReference type="InParanoid" id="D8RFT2"/>
<feature type="non-terminal residue" evidence="10">
    <location>
        <position position="145"/>
    </location>
</feature>
<dbReference type="Pfam" id="PF00069">
    <property type="entry name" value="Pkinase"/>
    <property type="match status" value="1"/>
</dbReference>
<dbReference type="OrthoDB" id="1724816at2759"/>
<keyword evidence="4" id="KW-0547">Nucleotide-binding</keyword>
<evidence type="ECO:0000256" key="8">
    <source>
        <dbReference type="ARBA" id="ARBA00048679"/>
    </source>
</evidence>
<dbReference type="Gene3D" id="1.10.510.10">
    <property type="entry name" value="Transferase(Phosphotransferase) domain 1"/>
    <property type="match status" value="1"/>
</dbReference>